<dbReference type="PANTHER" id="PTHR36842">
    <property type="entry name" value="PROTEIN TOLB HOMOLOG"/>
    <property type="match status" value="1"/>
</dbReference>
<feature type="domain" description="OmpR/PhoB-type" evidence="5">
    <location>
        <begin position="1"/>
        <end position="89"/>
    </location>
</feature>
<feature type="transmembrane region" description="Helical" evidence="4">
    <location>
        <begin position="109"/>
        <end position="128"/>
    </location>
</feature>
<keyword evidence="2 3" id="KW-0238">DNA-binding</keyword>
<keyword evidence="4" id="KW-0472">Membrane</keyword>
<dbReference type="SMART" id="SM00862">
    <property type="entry name" value="Trans_reg_C"/>
    <property type="match status" value="1"/>
</dbReference>
<evidence type="ECO:0000256" key="2">
    <source>
        <dbReference type="ARBA" id="ARBA00023125"/>
    </source>
</evidence>
<dbReference type="Pfam" id="PF00486">
    <property type="entry name" value="Trans_reg_C"/>
    <property type="match status" value="1"/>
</dbReference>
<evidence type="ECO:0000313" key="7">
    <source>
        <dbReference type="Proteomes" id="UP000606935"/>
    </source>
</evidence>
<feature type="DNA-binding region" description="OmpR/PhoB-type" evidence="3">
    <location>
        <begin position="1"/>
        <end position="89"/>
    </location>
</feature>
<dbReference type="AlphaFoldDB" id="A0A917YXH2"/>
<reference evidence="6" key="1">
    <citation type="journal article" date="2014" name="Int. J. Syst. Evol. Microbiol.">
        <title>Complete genome sequence of Corynebacterium casei LMG S-19264T (=DSM 44701T), isolated from a smear-ripened cheese.</title>
        <authorList>
            <consortium name="US DOE Joint Genome Institute (JGI-PGF)"/>
            <person name="Walter F."/>
            <person name="Albersmeier A."/>
            <person name="Kalinowski J."/>
            <person name="Ruckert C."/>
        </authorList>
    </citation>
    <scope>NUCLEOTIDE SEQUENCE</scope>
    <source>
        <strain evidence="6">CGMCC 1.7086</strain>
    </source>
</reference>
<reference evidence="6" key="2">
    <citation type="submission" date="2020-09" db="EMBL/GenBank/DDBJ databases">
        <authorList>
            <person name="Sun Q."/>
            <person name="Zhou Y."/>
        </authorList>
    </citation>
    <scope>NUCLEOTIDE SEQUENCE</scope>
    <source>
        <strain evidence="6">CGMCC 1.7086</strain>
    </source>
</reference>
<evidence type="ECO:0000256" key="1">
    <source>
        <dbReference type="ARBA" id="ARBA00009820"/>
    </source>
</evidence>
<dbReference type="InterPro" id="IPR036388">
    <property type="entry name" value="WH-like_DNA-bd_sf"/>
</dbReference>
<evidence type="ECO:0000313" key="6">
    <source>
        <dbReference type="EMBL" id="GGO67142.1"/>
    </source>
</evidence>
<gene>
    <name evidence="6" type="ORF">GCM10010982_12900</name>
</gene>
<dbReference type="SUPFAM" id="SSF82171">
    <property type="entry name" value="DPP6 N-terminal domain-like"/>
    <property type="match status" value="1"/>
</dbReference>
<proteinExistence type="inferred from homology"/>
<evidence type="ECO:0000256" key="3">
    <source>
        <dbReference type="PROSITE-ProRule" id="PRU01091"/>
    </source>
</evidence>
<comment type="caution">
    <text evidence="6">The sequence shown here is derived from an EMBL/GenBank/DDBJ whole genome shotgun (WGS) entry which is preliminary data.</text>
</comment>
<evidence type="ECO:0000256" key="4">
    <source>
        <dbReference type="SAM" id="Phobius"/>
    </source>
</evidence>
<dbReference type="InterPro" id="IPR011659">
    <property type="entry name" value="WD40"/>
</dbReference>
<dbReference type="InterPro" id="IPR001867">
    <property type="entry name" value="OmpR/PhoB-type_DNA-bd"/>
</dbReference>
<accession>A0A917YXH2</accession>
<protein>
    <recommendedName>
        <fullName evidence="5">OmpR/PhoB-type domain-containing protein</fullName>
    </recommendedName>
</protein>
<comment type="similarity">
    <text evidence="1">Belongs to the TolB family.</text>
</comment>
<dbReference type="GO" id="GO:0003677">
    <property type="term" value="F:DNA binding"/>
    <property type="evidence" value="ECO:0007669"/>
    <property type="project" value="UniProtKB-UniRule"/>
</dbReference>
<dbReference type="PROSITE" id="PS51755">
    <property type="entry name" value="OMPR_PHOB"/>
    <property type="match status" value="1"/>
</dbReference>
<organism evidence="6 7">
    <name type="scientific">Bowmanella pacifica</name>
    <dbReference type="NCBI Taxonomy" id="502051"/>
    <lineage>
        <taxon>Bacteria</taxon>
        <taxon>Pseudomonadati</taxon>
        <taxon>Pseudomonadota</taxon>
        <taxon>Gammaproteobacteria</taxon>
        <taxon>Alteromonadales</taxon>
        <taxon>Alteromonadaceae</taxon>
        <taxon>Bowmanella</taxon>
    </lineage>
</organism>
<dbReference type="InterPro" id="IPR016032">
    <property type="entry name" value="Sig_transdc_resp-reg_C-effctor"/>
</dbReference>
<dbReference type="SUPFAM" id="SSF46894">
    <property type="entry name" value="C-terminal effector domain of the bipartite response regulators"/>
    <property type="match status" value="1"/>
</dbReference>
<keyword evidence="4" id="KW-1133">Transmembrane helix</keyword>
<dbReference type="CDD" id="cd00383">
    <property type="entry name" value="trans_reg_C"/>
    <property type="match status" value="1"/>
</dbReference>
<dbReference type="EMBL" id="BMLS01000002">
    <property type="protein sequence ID" value="GGO67142.1"/>
    <property type="molecule type" value="Genomic_DNA"/>
</dbReference>
<dbReference type="InterPro" id="IPR011042">
    <property type="entry name" value="6-blade_b-propeller_TolB-like"/>
</dbReference>
<dbReference type="Gene3D" id="1.10.10.10">
    <property type="entry name" value="Winged helix-like DNA-binding domain superfamily/Winged helix DNA-binding domain"/>
    <property type="match status" value="1"/>
</dbReference>
<dbReference type="GO" id="GO:0006355">
    <property type="term" value="P:regulation of DNA-templated transcription"/>
    <property type="evidence" value="ECO:0007669"/>
    <property type="project" value="InterPro"/>
</dbReference>
<dbReference type="GO" id="GO:0000160">
    <property type="term" value="P:phosphorelay signal transduction system"/>
    <property type="evidence" value="ECO:0007669"/>
    <property type="project" value="InterPro"/>
</dbReference>
<dbReference type="Proteomes" id="UP000606935">
    <property type="component" value="Unassembled WGS sequence"/>
</dbReference>
<sequence>MDFAALKLQIDGIWYDIEARQLALLRLLIEHQGQAVSRQQIMDKIWPDVVVSDNSVSQAVTQLRKSLQEPKDSPTFIRTVPRKGYQLIADIHYPDNTPQPQASITLRRAAGLALSLILAISLLVLWLWPASPHPYHHKAQLTASPGDEAFLTLSPDKRYLLFTQQDAQSGLRDLMVFDRQSENIHALRQSGYDELSPAWSPDGQRLAYIRQNAFSCQIRTLTLSGPVETWRLAQDSPLTDCQTDAGQSKLRWTRSGLFYLDPVSNRLLRLNLDATPVEATEHWQNVAYFDVDVTGRHLLRASRRGKLLYLDYDDLKTAEQQYVQTLTPPIASLKWQVPGQQYWLAGQQLRLADIDGTRQNLAAPPGFIMDMAQVSDETSEQLFLASGTLQANLVVMDMQSPQQLHALTSSPNFEYLPALSADGLQTAYISQYFDYVDQQVHQEVWVKHSQKPTATLLTALPDDVQPDYLSWSPQGSFLLLQDKQQRVFLLNLYARSLHPVLTDFKQVSALYWLDNEQQLYFSAVQGDSAVAGKFDLQKQQVDLIAPQAGTPVLLNASFDDFNQRILDILTAALPEIPAARLTQAITRIRPALTPDNLYFVLPGLTESDLLKLDRQTGDVQLIHQLAIHQQHLGLTLNLAVSPDEQQMVMSMLSSQQNNLMLRERQ</sequence>
<dbReference type="PANTHER" id="PTHR36842:SF1">
    <property type="entry name" value="PROTEIN TOLB"/>
    <property type="match status" value="1"/>
</dbReference>
<keyword evidence="7" id="KW-1185">Reference proteome</keyword>
<dbReference type="Pfam" id="PF07676">
    <property type="entry name" value="PD40"/>
    <property type="match status" value="1"/>
</dbReference>
<dbReference type="Gene3D" id="2.120.10.30">
    <property type="entry name" value="TolB, C-terminal domain"/>
    <property type="match status" value="2"/>
</dbReference>
<keyword evidence="4" id="KW-0812">Transmembrane</keyword>
<evidence type="ECO:0000259" key="5">
    <source>
        <dbReference type="PROSITE" id="PS51755"/>
    </source>
</evidence>
<name>A0A917YXH2_9ALTE</name>